<accession>A0LN26</accession>
<dbReference type="SUPFAM" id="SSF53187">
    <property type="entry name" value="Zn-dependent exopeptidases"/>
    <property type="match status" value="1"/>
</dbReference>
<dbReference type="eggNOG" id="COG2234">
    <property type="taxonomic scope" value="Bacteria"/>
</dbReference>
<evidence type="ECO:0000259" key="1">
    <source>
        <dbReference type="Pfam" id="PF04389"/>
    </source>
</evidence>
<dbReference type="HOGENOM" id="CLU_628409_0_0_7"/>
<dbReference type="InterPro" id="IPR045175">
    <property type="entry name" value="M28_fam"/>
</dbReference>
<organism evidence="2 3">
    <name type="scientific">Syntrophobacter fumaroxidans (strain DSM 10017 / MPOB)</name>
    <dbReference type="NCBI Taxonomy" id="335543"/>
    <lineage>
        <taxon>Bacteria</taxon>
        <taxon>Pseudomonadati</taxon>
        <taxon>Thermodesulfobacteriota</taxon>
        <taxon>Syntrophobacteria</taxon>
        <taxon>Syntrophobacterales</taxon>
        <taxon>Syntrophobacteraceae</taxon>
        <taxon>Syntrophobacter</taxon>
    </lineage>
</organism>
<dbReference type="EMBL" id="CP000478">
    <property type="protein sequence ID" value="ABK18828.1"/>
    <property type="molecule type" value="Genomic_DNA"/>
</dbReference>
<dbReference type="Gene3D" id="3.40.630.10">
    <property type="entry name" value="Zn peptidases"/>
    <property type="match status" value="1"/>
</dbReference>
<dbReference type="RefSeq" id="WP_011699953.1">
    <property type="nucleotide sequence ID" value="NC_008554.1"/>
</dbReference>
<sequence>MKRLSCAMGLVWLLVVALCGTSHAVSVTLVRGSSALSSVPALGEKPIVLAFGEDRVLIHDSRLPVKGKLLDTRDIPLTELFLVRDHRALSQIAGYDTLYRHGAFRLAVVKRPEELGGLKSVRLWPVRRSMVVTRKAGGVKGEPDPKVNALISKLNRSRYGEYMAMLARDLETRYSCANEVLTARDKISREFKALGLRTNASMSFPNDCEGGCEEWKGFNVIGRKVGKVRPEEFYLVGAHYDSANGEGGACNTAPGACDNASGVAAVLELARVFRTVDTEASIVFVAFGGEEIDLLGSRKYVQELIDAGEDADLKAFVVLDMISFYKADATRGIIIEGSRGITRQARALDRLVGYVRTYTDLDVEHTVKYSGSDHEPFLDEEMAGGLLIQMDCDAADYEPLHSARDTLGHQDLPFAIEVTKVAAALLAEAGIMDATP</sequence>
<dbReference type="STRING" id="335543.Sfum_3155"/>
<keyword evidence="3" id="KW-1185">Reference proteome</keyword>
<evidence type="ECO:0000313" key="2">
    <source>
        <dbReference type="EMBL" id="ABK18828.1"/>
    </source>
</evidence>
<dbReference type="KEGG" id="sfu:Sfum_3155"/>
<dbReference type="GO" id="GO:0006508">
    <property type="term" value="P:proteolysis"/>
    <property type="evidence" value="ECO:0007669"/>
    <property type="project" value="InterPro"/>
</dbReference>
<dbReference type="PANTHER" id="PTHR12147">
    <property type="entry name" value="METALLOPEPTIDASE M28 FAMILY MEMBER"/>
    <property type="match status" value="1"/>
</dbReference>
<dbReference type="Proteomes" id="UP000001784">
    <property type="component" value="Chromosome"/>
</dbReference>
<proteinExistence type="predicted"/>
<dbReference type="Pfam" id="PF04389">
    <property type="entry name" value="Peptidase_M28"/>
    <property type="match status" value="1"/>
</dbReference>
<dbReference type="InParanoid" id="A0LN26"/>
<protein>
    <submittedName>
        <fullName evidence="2">Peptidase M28</fullName>
    </submittedName>
</protein>
<name>A0LN26_SYNFM</name>
<dbReference type="AlphaFoldDB" id="A0LN26"/>
<dbReference type="PANTHER" id="PTHR12147:SF26">
    <property type="entry name" value="PEPTIDASE M28 DOMAIN-CONTAINING PROTEIN"/>
    <property type="match status" value="1"/>
</dbReference>
<reference evidence="2 3" key="1">
    <citation type="submission" date="2006-10" db="EMBL/GenBank/DDBJ databases">
        <title>Complete sequence of Syntrophobacter fumaroxidans MPOB.</title>
        <authorList>
            <consortium name="US DOE Joint Genome Institute"/>
            <person name="Copeland A."/>
            <person name="Lucas S."/>
            <person name="Lapidus A."/>
            <person name="Barry K."/>
            <person name="Detter J.C."/>
            <person name="Glavina del Rio T."/>
            <person name="Hammon N."/>
            <person name="Israni S."/>
            <person name="Pitluck S."/>
            <person name="Goltsman E.G."/>
            <person name="Martinez M."/>
            <person name="Schmutz J."/>
            <person name="Larimer F."/>
            <person name="Land M."/>
            <person name="Hauser L."/>
            <person name="Kyrpides N."/>
            <person name="Kim E."/>
            <person name="Boone D.R."/>
            <person name="Brockman F."/>
            <person name="Culley D."/>
            <person name="Ferry J."/>
            <person name="Gunsalus R."/>
            <person name="McInerney M.J."/>
            <person name="Morrison M."/>
            <person name="Plugge C."/>
            <person name="Rohlin L."/>
            <person name="Scholten J."/>
            <person name="Sieber J."/>
            <person name="Stams A.J.M."/>
            <person name="Worm P."/>
            <person name="Henstra A.M."/>
            <person name="Richardson P."/>
        </authorList>
    </citation>
    <scope>NUCLEOTIDE SEQUENCE [LARGE SCALE GENOMIC DNA]</scope>
    <source>
        <strain evidence="3">DSM 10017 / MPOB</strain>
    </source>
</reference>
<gene>
    <name evidence="2" type="ordered locus">Sfum_3155</name>
</gene>
<feature type="domain" description="Peptidase M28" evidence="1">
    <location>
        <begin position="219"/>
        <end position="425"/>
    </location>
</feature>
<evidence type="ECO:0000313" key="3">
    <source>
        <dbReference type="Proteomes" id="UP000001784"/>
    </source>
</evidence>
<dbReference type="GO" id="GO:0008235">
    <property type="term" value="F:metalloexopeptidase activity"/>
    <property type="evidence" value="ECO:0007669"/>
    <property type="project" value="InterPro"/>
</dbReference>
<dbReference type="InterPro" id="IPR007484">
    <property type="entry name" value="Peptidase_M28"/>
</dbReference>